<evidence type="ECO:0000313" key="2">
    <source>
        <dbReference type="Proteomes" id="UP001054945"/>
    </source>
</evidence>
<dbReference type="AlphaFoldDB" id="A0AAV4VLC4"/>
<reference evidence="1 2" key="1">
    <citation type="submission" date="2021-06" db="EMBL/GenBank/DDBJ databases">
        <title>Caerostris extrusa draft genome.</title>
        <authorList>
            <person name="Kono N."/>
            <person name="Arakawa K."/>
        </authorList>
    </citation>
    <scope>NUCLEOTIDE SEQUENCE [LARGE SCALE GENOMIC DNA]</scope>
</reference>
<name>A0AAV4VLC4_CAEEX</name>
<evidence type="ECO:0000313" key="1">
    <source>
        <dbReference type="EMBL" id="GIY70961.1"/>
    </source>
</evidence>
<keyword evidence="2" id="KW-1185">Reference proteome</keyword>
<dbReference type="EMBL" id="BPLR01014738">
    <property type="protein sequence ID" value="GIY70961.1"/>
    <property type="molecule type" value="Genomic_DNA"/>
</dbReference>
<sequence length="182" mass="20546">MGGKVTFDSHLVLFRRMGFSIKDCGEGGKMSGEMTSAPNQSLTRDVQQNAFHNFGVNKMATVFLEDFRNFTFCKAESNPPQLIYGQGPEQQQSLLICIRNKERHNSEDKPSLFAPGLDSCFRGPEKLIRKQKLRKTGNIKWGKQSPESSFRVAGPGPFDRPRWLCPDSLYANERDCVLTRAP</sequence>
<comment type="caution">
    <text evidence="1">The sequence shown here is derived from an EMBL/GenBank/DDBJ whole genome shotgun (WGS) entry which is preliminary data.</text>
</comment>
<protein>
    <submittedName>
        <fullName evidence="1">Uncharacterized protein</fullName>
    </submittedName>
</protein>
<organism evidence="1 2">
    <name type="scientific">Caerostris extrusa</name>
    <name type="common">Bark spider</name>
    <name type="synonym">Caerostris bankana</name>
    <dbReference type="NCBI Taxonomy" id="172846"/>
    <lineage>
        <taxon>Eukaryota</taxon>
        <taxon>Metazoa</taxon>
        <taxon>Ecdysozoa</taxon>
        <taxon>Arthropoda</taxon>
        <taxon>Chelicerata</taxon>
        <taxon>Arachnida</taxon>
        <taxon>Araneae</taxon>
        <taxon>Araneomorphae</taxon>
        <taxon>Entelegynae</taxon>
        <taxon>Araneoidea</taxon>
        <taxon>Araneidae</taxon>
        <taxon>Caerostris</taxon>
    </lineage>
</organism>
<dbReference type="Proteomes" id="UP001054945">
    <property type="component" value="Unassembled WGS sequence"/>
</dbReference>
<accession>A0AAV4VLC4</accession>
<proteinExistence type="predicted"/>
<gene>
    <name evidence="1" type="ORF">CEXT_316381</name>
</gene>